<dbReference type="Proteomes" id="UP000226079">
    <property type="component" value="Unassembled WGS sequence"/>
</dbReference>
<proteinExistence type="predicted"/>
<keyword evidence="1" id="KW-0472">Membrane</keyword>
<name>A0A2A9CMD3_9ACTN</name>
<reference evidence="2 3" key="1">
    <citation type="submission" date="2017-10" db="EMBL/GenBank/DDBJ databases">
        <title>Sequencing the genomes of 1000 actinobacteria strains.</title>
        <authorList>
            <person name="Klenk H.-P."/>
        </authorList>
    </citation>
    <scope>NUCLEOTIDE SEQUENCE [LARGE SCALE GENOMIC DNA]</scope>
    <source>
        <strain evidence="2 3">DSM 15597</strain>
    </source>
</reference>
<evidence type="ECO:0000313" key="2">
    <source>
        <dbReference type="EMBL" id="PFG15617.1"/>
    </source>
</evidence>
<keyword evidence="1" id="KW-0812">Transmembrane</keyword>
<feature type="transmembrane region" description="Helical" evidence="1">
    <location>
        <begin position="136"/>
        <end position="156"/>
    </location>
</feature>
<dbReference type="AlphaFoldDB" id="A0A2A9CMD3"/>
<protein>
    <recommendedName>
        <fullName evidence="4">DUF4203 domain-containing protein</fullName>
    </recommendedName>
</protein>
<feature type="transmembrane region" description="Helical" evidence="1">
    <location>
        <begin position="109"/>
        <end position="129"/>
    </location>
</feature>
<organism evidence="2 3">
    <name type="scientific">Propionicimonas paludicola</name>
    <dbReference type="NCBI Taxonomy" id="185243"/>
    <lineage>
        <taxon>Bacteria</taxon>
        <taxon>Bacillati</taxon>
        <taxon>Actinomycetota</taxon>
        <taxon>Actinomycetes</taxon>
        <taxon>Propionibacteriales</taxon>
        <taxon>Nocardioidaceae</taxon>
        <taxon>Propionicimonas</taxon>
    </lineage>
</organism>
<feature type="transmembrane region" description="Helical" evidence="1">
    <location>
        <begin position="31"/>
        <end position="48"/>
    </location>
</feature>
<keyword evidence="3" id="KW-1185">Reference proteome</keyword>
<feature type="transmembrane region" description="Helical" evidence="1">
    <location>
        <begin position="7"/>
        <end position="25"/>
    </location>
</feature>
<feature type="transmembrane region" description="Helical" evidence="1">
    <location>
        <begin position="60"/>
        <end position="89"/>
    </location>
</feature>
<evidence type="ECO:0000313" key="3">
    <source>
        <dbReference type="Proteomes" id="UP000226079"/>
    </source>
</evidence>
<dbReference type="RefSeq" id="WP_098459232.1">
    <property type="nucleotide sequence ID" value="NZ_PDJC01000001.1"/>
</dbReference>
<sequence length="209" mass="21932">MGPVVQAWVEIGLGLIFCYVGYTAARVVIGLWGAVIGLALGGAADAWLSERISYLATQPWLHAVIIIVIAVAVAWLAFGFYWIGVLAALGSIGWGLGTVLSSSLHLADATAFGVTALVAGLAVVAGWVLDLPRTLLILITALIGAAAVVSAAAGLFGSRISWFDPHAWALEPWFQAAWLGGFLVLAISGVVAQQHGKSERTLRAAYRRR</sequence>
<evidence type="ECO:0000256" key="1">
    <source>
        <dbReference type="SAM" id="Phobius"/>
    </source>
</evidence>
<dbReference type="EMBL" id="PDJC01000001">
    <property type="protein sequence ID" value="PFG15617.1"/>
    <property type="molecule type" value="Genomic_DNA"/>
</dbReference>
<accession>A0A2A9CMD3</accession>
<evidence type="ECO:0008006" key="4">
    <source>
        <dbReference type="Google" id="ProtNLM"/>
    </source>
</evidence>
<keyword evidence="1" id="KW-1133">Transmembrane helix</keyword>
<feature type="transmembrane region" description="Helical" evidence="1">
    <location>
        <begin position="176"/>
        <end position="193"/>
    </location>
</feature>
<gene>
    <name evidence="2" type="ORF">ATK74_0137</name>
</gene>
<comment type="caution">
    <text evidence="2">The sequence shown here is derived from an EMBL/GenBank/DDBJ whole genome shotgun (WGS) entry which is preliminary data.</text>
</comment>